<accession>A0AAW6NU02</accession>
<name>A0AAW6NU02_ENTCL</name>
<evidence type="ECO:0000313" key="3">
    <source>
        <dbReference type="EMBL" id="MDF3639012.1"/>
    </source>
</evidence>
<protein>
    <submittedName>
        <fullName evidence="3">Uncharacterized protein</fullName>
    </submittedName>
</protein>
<evidence type="ECO:0000313" key="4">
    <source>
        <dbReference type="Proteomes" id="UP001215180"/>
    </source>
</evidence>
<sequence length="220" mass="23200">MLVAQQVSNLTGNNDVKKLGGDGKSSVNSSDEPFYVEVPLDDVVLLQGKEDSHEEATIMPEMSREELQAHLDKNKAEVSALASDLRSEMEKWSKDNSEKISQLTISINALMANIEGKAEATNGRLEGVQGQMNGMNTAISGVNTAISGIQSGLSTKLTIFGVIITVVIALVGFGASLISSSSSKAQPEAAQTQPIIIQVPQSATTTMPNPPPASSLKPNH</sequence>
<keyword evidence="2" id="KW-0472">Membrane</keyword>
<comment type="caution">
    <text evidence="3">The sequence shown here is derived from an EMBL/GenBank/DDBJ whole genome shotgun (WGS) entry which is preliminary data.</text>
</comment>
<dbReference type="RefSeq" id="WP_130621105.1">
    <property type="nucleotide sequence ID" value="NZ_JAKMNE010000001.1"/>
</dbReference>
<organism evidence="3 4">
    <name type="scientific">Enterobacter cloacae</name>
    <dbReference type="NCBI Taxonomy" id="550"/>
    <lineage>
        <taxon>Bacteria</taxon>
        <taxon>Pseudomonadati</taxon>
        <taxon>Pseudomonadota</taxon>
        <taxon>Gammaproteobacteria</taxon>
        <taxon>Enterobacterales</taxon>
        <taxon>Enterobacteriaceae</taxon>
        <taxon>Enterobacter</taxon>
        <taxon>Enterobacter cloacae complex</taxon>
    </lineage>
</organism>
<evidence type="ECO:0000256" key="1">
    <source>
        <dbReference type="SAM" id="MobiDB-lite"/>
    </source>
</evidence>
<feature type="region of interest" description="Disordered" evidence="1">
    <location>
        <begin position="189"/>
        <end position="220"/>
    </location>
</feature>
<keyword evidence="2" id="KW-0812">Transmembrane</keyword>
<dbReference type="AlphaFoldDB" id="A0AAW6NU02"/>
<evidence type="ECO:0000256" key="2">
    <source>
        <dbReference type="SAM" id="Phobius"/>
    </source>
</evidence>
<dbReference type="Proteomes" id="UP001215180">
    <property type="component" value="Unassembled WGS sequence"/>
</dbReference>
<reference evidence="3" key="1">
    <citation type="submission" date="2023-03" db="EMBL/GenBank/DDBJ databases">
        <title>A Study on Prevalence and Characterization of Enterobacter cloacae strains in China.</title>
        <authorList>
            <person name="Zheng Z."/>
        </authorList>
    </citation>
    <scope>NUCLEOTIDE SEQUENCE</scope>
    <source>
        <strain evidence="3">EC77</strain>
    </source>
</reference>
<feature type="compositionally biased region" description="Polar residues" evidence="1">
    <location>
        <begin position="189"/>
        <end position="207"/>
    </location>
</feature>
<proteinExistence type="predicted"/>
<feature type="compositionally biased region" description="Polar residues" evidence="1">
    <location>
        <begin position="1"/>
        <end position="14"/>
    </location>
</feature>
<feature type="region of interest" description="Disordered" evidence="1">
    <location>
        <begin position="1"/>
        <end position="32"/>
    </location>
</feature>
<feature type="transmembrane region" description="Helical" evidence="2">
    <location>
        <begin position="157"/>
        <end position="178"/>
    </location>
</feature>
<gene>
    <name evidence="3" type="ORF">P3S46_17535</name>
</gene>
<dbReference type="EMBL" id="JARJGR010000850">
    <property type="protein sequence ID" value="MDF3639012.1"/>
    <property type="molecule type" value="Genomic_DNA"/>
</dbReference>
<dbReference type="Gene3D" id="1.20.1170.10">
    <property type="match status" value="1"/>
</dbReference>
<keyword evidence="2" id="KW-1133">Transmembrane helix</keyword>